<dbReference type="Proteomes" id="UP000193920">
    <property type="component" value="Unassembled WGS sequence"/>
</dbReference>
<sequence length="195" mass="23471">MGWRSGCCFNFRTVGGFCKWVEYTTRETWYYKNIICVKDKGKEEKNDDPLTSEIDRENQVMDPILIPSDTEEEIPRASSSLLRRPSKRTNPFAIIDTTTEKTCKKSRIDILSLFINQIKVKINKINSNYRNTYRYKHKYKVGKDLYNHRNNLLIELYKYQNFLNANLDNKIKYEELLFKMYNNLLYYEMIYNKKC</sequence>
<comment type="caution">
    <text evidence="1">The sequence shown here is derived from an EMBL/GenBank/DDBJ whole genome shotgun (WGS) entry which is preliminary data.</text>
</comment>
<name>A0A1Y2DGW0_9FUNG</name>
<dbReference type="AlphaFoldDB" id="A0A1Y2DGW0"/>
<evidence type="ECO:0000313" key="2">
    <source>
        <dbReference type="Proteomes" id="UP000193920"/>
    </source>
</evidence>
<organism evidence="1 2">
    <name type="scientific">Neocallimastix californiae</name>
    <dbReference type="NCBI Taxonomy" id="1754190"/>
    <lineage>
        <taxon>Eukaryota</taxon>
        <taxon>Fungi</taxon>
        <taxon>Fungi incertae sedis</taxon>
        <taxon>Chytridiomycota</taxon>
        <taxon>Chytridiomycota incertae sedis</taxon>
        <taxon>Neocallimastigomycetes</taxon>
        <taxon>Neocallimastigales</taxon>
        <taxon>Neocallimastigaceae</taxon>
        <taxon>Neocallimastix</taxon>
    </lineage>
</organism>
<reference evidence="1 2" key="1">
    <citation type="submission" date="2016-08" db="EMBL/GenBank/DDBJ databases">
        <title>A Parts List for Fungal Cellulosomes Revealed by Comparative Genomics.</title>
        <authorList>
            <consortium name="DOE Joint Genome Institute"/>
            <person name="Haitjema C.H."/>
            <person name="Gilmore S.P."/>
            <person name="Henske J.K."/>
            <person name="Solomon K.V."/>
            <person name="De Groot R."/>
            <person name="Kuo A."/>
            <person name="Mondo S.J."/>
            <person name="Salamov A.A."/>
            <person name="Labutti K."/>
            <person name="Zhao Z."/>
            <person name="Chiniquy J."/>
            <person name="Barry K."/>
            <person name="Brewer H.M."/>
            <person name="Purvine S.O."/>
            <person name="Wright A.T."/>
            <person name="Boxma B."/>
            <person name="Van Alen T."/>
            <person name="Hackstein J.H."/>
            <person name="Baker S.E."/>
            <person name="Grigoriev I.V."/>
            <person name="O'Malley M.A."/>
        </authorList>
    </citation>
    <scope>NUCLEOTIDE SEQUENCE [LARGE SCALE GENOMIC DNA]</scope>
    <source>
        <strain evidence="1 2">G1</strain>
    </source>
</reference>
<accession>A0A1Y2DGW0</accession>
<gene>
    <name evidence="1" type="ORF">LY90DRAFT_506356</name>
</gene>
<protein>
    <submittedName>
        <fullName evidence="1">Uncharacterized protein</fullName>
    </submittedName>
</protein>
<dbReference type="EMBL" id="MCOG01000068">
    <property type="protein sequence ID" value="ORY57955.1"/>
    <property type="molecule type" value="Genomic_DNA"/>
</dbReference>
<proteinExistence type="predicted"/>
<keyword evidence="2" id="KW-1185">Reference proteome</keyword>
<evidence type="ECO:0000313" key="1">
    <source>
        <dbReference type="EMBL" id="ORY57955.1"/>
    </source>
</evidence>